<dbReference type="InterPro" id="IPR036554">
    <property type="entry name" value="GHMP_kinase_C_sf"/>
</dbReference>
<evidence type="ECO:0000256" key="2">
    <source>
        <dbReference type="ARBA" id="ARBA00012052"/>
    </source>
</evidence>
<dbReference type="PANTHER" id="PTHR43527">
    <property type="entry name" value="4-DIPHOSPHOCYTIDYL-2-C-METHYL-D-ERYTHRITOL KINASE, CHLOROPLASTIC"/>
    <property type="match status" value="1"/>
</dbReference>
<protein>
    <recommendedName>
        <fullName evidence="3 9">4-diphosphocytidyl-2-C-methyl-D-erythritol kinase</fullName>
        <shortName evidence="9">CMK</shortName>
        <ecNumber evidence="2 9">2.7.1.148</ecNumber>
    </recommendedName>
    <alternativeName>
        <fullName evidence="8 9">4-(cytidine-5'-diphospho)-2-C-methyl-D-erythritol kinase</fullName>
    </alternativeName>
</protein>
<name>A0A380RXM3_FIBSU</name>
<evidence type="ECO:0000259" key="11">
    <source>
        <dbReference type="Pfam" id="PF08544"/>
    </source>
</evidence>
<dbReference type="Pfam" id="PF08544">
    <property type="entry name" value="GHMP_kinases_C"/>
    <property type="match status" value="1"/>
</dbReference>
<feature type="domain" description="GHMP kinase C-terminal" evidence="11">
    <location>
        <begin position="233"/>
        <end position="288"/>
    </location>
</feature>
<proteinExistence type="inferred from homology"/>
<dbReference type="InterPro" id="IPR006204">
    <property type="entry name" value="GHMP_kinase_N_dom"/>
</dbReference>
<dbReference type="SUPFAM" id="SSF55060">
    <property type="entry name" value="GHMP Kinase, C-terminal domain"/>
    <property type="match status" value="1"/>
</dbReference>
<evidence type="ECO:0000313" key="12">
    <source>
        <dbReference type="EMBL" id="SUQ19727.1"/>
    </source>
</evidence>
<dbReference type="InterPro" id="IPR004424">
    <property type="entry name" value="IspE"/>
</dbReference>
<comment type="similarity">
    <text evidence="1 9">Belongs to the GHMP kinase family. IspE subfamily.</text>
</comment>
<evidence type="ECO:0000256" key="1">
    <source>
        <dbReference type="ARBA" id="ARBA00009684"/>
    </source>
</evidence>
<dbReference type="HAMAP" id="MF_00061">
    <property type="entry name" value="IspE"/>
    <property type="match status" value="1"/>
</dbReference>
<accession>A0A380RXM3</accession>
<evidence type="ECO:0000256" key="8">
    <source>
        <dbReference type="ARBA" id="ARBA00032554"/>
    </source>
</evidence>
<dbReference type="Proteomes" id="UP000255423">
    <property type="component" value="Unassembled WGS sequence"/>
</dbReference>
<dbReference type="GO" id="GO:0019288">
    <property type="term" value="P:isopentenyl diphosphate biosynthetic process, methylerythritol 4-phosphate pathway"/>
    <property type="evidence" value="ECO:0007669"/>
    <property type="project" value="UniProtKB-UniRule"/>
</dbReference>
<dbReference type="Pfam" id="PF00288">
    <property type="entry name" value="GHMP_kinases_N"/>
    <property type="match status" value="1"/>
</dbReference>
<dbReference type="Gene3D" id="3.30.230.10">
    <property type="match status" value="1"/>
</dbReference>
<organism evidence="12 13">
    <name type="scientific">Fibrobacter succinogenes</name>
    <name type="common">Bacteroides succinogenes</name>
    <dbReference type="NCBI Taxonomy" id="833"/>
    <lineage>
        <taxon>Bacteria</taxon>
        <taxon>Pseudomonadati</taxon>
        <taxon>Fibrobacterota</taxon>
        <taxon>Fibrobacteria</taxon>
        <taxon>Fibrobacterales</taxon>
        <taxon>Fibrobacteraceae</taxon>
        <taxon>Fibrobacter</taxon>
    </lineage>
</organism>
<dbReference type="NCBIfam" id="TIGR00154">
    <property type="entry name" value="ispE"/>
    <property type="match status" value="1"/>
</dbReference>
<dbReference type="Gene3D" id="3.30.70.890">
    <property type="entry name" value="GHMP kinase, C-terminal domain"/>
    <property type="match status" value="1"/>
</dbReference>
<keyword evidence="7 9" id="KW-0067">ATP-binding</keyword>
<evidence type="ECO:0000256" key="5">
    <source>
        <dbReference type="ARBA" id="ARBA00022741"/>
    </source>
</evidence>
<dbReference type="InterPro" id="IPR013750">
    <property type="entry name" value="GHMP_kinase_C_dom"/>
</dbReference>
<feature type="domain" description="GHMP kinase N-terminal" evidence="10">
    <location>
        <begin position="68"/>
        <end position="145"/>
    </location>
</feature>
<dbReference type="GO" id="GO:0050515">
    <property type="term" value="F:4-(cytidine 5'-diphospho)-2-C-methyl-D-erythritol kinase activity"/>
    <property type="evidence" value="ECO:0007669"/>
    <property type="project" value="UniProtKB-UniRule"/>
</dbReference>
<keyword evidence="9" id="KW-0414">Isoprene biosynthesis</keyword>
<comment type="pathway">
    <text evidence="9">Isoprenoid biosynthesis; isopentenyl diphosphate biosynthesis via DXP pathway; isopentenyl diphosphate from 1-deoxy-D-xylulose 5-phosphate: step 3/6.</text>
</comment>
<keyword evidence="4 9" id="KW-0808">Transferase</keyword>
<comment type="function">
    <text evidence="9">Catalyzes the phosphorylation of the position 2 hydroxy group of 4-diphosphocytidyl-2C-methyl-D-erythritol.</text>
</comment>
<evidence type="ECO:0000256" key="9">
    <source>
        <dbReference type="HAMAP-Rule" id="MF_00061"/>
    </source>
</evidence>
<dbReference type="InterPro" id="IPR014721">
    <property type="entry name" value="Ribsml_uS5_D2-typ_fold_subgr"/>
</dbReference>
<feature type="binding site" evidence="9">
    <location>
        <begin position="95"/>
        <end position="105"/>
    </location>
    <ligand>
        <name>ATP</name>
        <dbReference type="ChEBI" id="CHEBI:30616"/>
    </ligand>
</feature>
<evidence type="ECO:0000259" key="10">
    <source>
        <dbReference type="Pfam" id="PF00288"/>
    </source>
</evidence>
<feature type="active site" evidence="9">
    <location>
        <position position="137"/>
    </location>
</feature>
<feature type="active site" evidence="9">
    <location>
        <position position="11"/>
    </location>
</feature>
<gene>
    <name evidence="9" type="primary">ispE</name>
    <name evidence="12" type="ORF">SAMN05661053_0968</name>
</gene>
<keyword evidence="6 9" id="KW-0418">Kinase</keyword>
<evidence type="ECO:0000256" key="4">
    <source>
        <dbReference type="ARBA" id="ARBA00022679"/>
    </source>
</evidence>
<dbReference type="PIRSF" id="PIRSF010376">
    <property type="entry name" value="IspE"/>
    <property type="match status" value="1"/>
</dbReference>
<evidence type="ECO:0000256" key="3">
    <source>
        <dbReference type="ARBA" id="ARBA00017473"/>
    </source>
</evidence>
<dbReference type="PANTHER" id="PTHR43527:SF2">
    <property type="entry name" value="4-DIPHOSPHOCYTIDYL-2-C-METHYL-D-ERYTHRITOL KINASE, CHLOROPLASTIC"/>
    <property type="match status" value="1"/>
</dbReference>
<evidence type="ECO:0000313" key="13">
    <source>
        <dbReference type="Proteomes" id="UP000255423"/>
    </source>
</evidence>
<evidence type="ECO:0000256" key="7">
    <source>
        <dbReference type="ARBA" id="ARBA00022840"/>
    </source>
</evidence>
<dbReference type="GO" id="GO:0016114">
    <property type="term" value="P:terpenoid biosynthetic process"/>
    <property type="evidence" value="ECO:0007669"/>
    <property type="project" value="UniProtKB-UniRule"/>
</dbReference>
<dbReference type="UniPathway" id="UPA00056">
    <property type="reaction ID" value="UER00094"/>
</dbReference>
<reference evidence="12 13" key="1">
    <citation type="submission" date="2017-08" db="EMBL/GenBank/DDBJ databases">
        <authorList>
            <person name="de Groot N.N."/>
        </authorList>
    </citation>
    <scope>NUCLEOTIDE SEQUENCE [LARGE SCALE GENOMIC DNA]</scope>
    <source>
        <strain evidence="12 13">HM2</strain>
    </source>
</reference>
<dbReference type="GO" id="GO:0005524">
    <property type="term" value="F:ATP binding"/>
    <property type="evidence" value="ECO:0007669"/>
    <property type="project" value="UniProtKB-UniRule"/>
</dbReference>
<sequence length="303" mass="32980">MNYMKEYAPAKINLFLDVIRKREDGYHDLGTVFQTVDAGDTVEATLREDGEIHLTYNEPQNYPLESDLVFKAAKALKEYANCALGADIHLTKVMPLGAGLGGGSADAAATLRLLNRLWNLDYPFEVLESIGACLGADVPFLVRGGTAFAEGIGERLTFVEPLDLPEGAALLIATPLDAVPTKDAYAGVPKSGPDRWEQYKAAWNAQDAAQFKAVQSQSAKSTIPQFLNPASYFNAFEISVFPTHPLVAEMKQKFIELGADVALMSGSGASVFGIFKTKELAEKAAAVLKPISRYQTVTKFWHR</sequence>
<dbReference type="EC" id="2.7.1.148" evidence="2 9"/>
<evidence type="ECO:0000256" key="6">
    <source>
        <dbReference type="ARBA" id="ARBA00022777"/>
    </source>
</evidence>
<dbReference type="RefSeq" id="WP_258285551.1">
    <property type="nucleotide sequence ID" value="NZ_UHJL01000001.1"/>
</dbReference>
<keyword evidence="5 9" id="KW-0547">Nucleotide-binding</keyword>
<dbReference type="SUPFAM" id="SSF54211">
    <property type="entry name" value="Ribosomal protein S5 domain 2-like"/>
    <property type="match status" value="1"/>
</dbReference>
<dbReference type="AlphaFoldDB" id="A0A380RXM3"/>
<comment type="catalytic activity">
    <reaction evidence="9">
        <text>4-CDP-2-C-methyl-D-erythritol + ATP = 4-CDP-2-C-methyl-D-erythritol 2-phosphate + ADP + H(+)</text>
        <dbReference type="Rhea" id="RHEA:18437"/>
        <dbReference type="ChEBI" id="CHEBI:15378"/>
        <dbReference type="ChEBI" id="CHEBI:30616"/>
        <dbReference type="ChEBI" id="CHEBI:57823"/>
        <dbReference type="ChEBI" id="CHEBI:57919"/>
        <dbReference type="ChEBI" id="CHEBI:456216"/>
        <dbReference type="EC" id="2.7.1.148"/>
    </reaction>
</comment>
<dbReference type="InterPro" id="IPR020568">
    <property type="entry name" value="Ribosomal_Su5_D2-typ_SF"/>
</dbReference>
<dbReference type="EMBL" id="UHJL01000001">
    <property type="protein sequence ID" value="SUQ19727.1"/>
    <property type="molecule type" value="Genomic_DNA"/>
</dbReference>